<dbReference type="GO" id="GO:0004123">
    <property type="term" value="F:cystathionine gamma-lyase activity"/>
    <property type="evidence" value="ECO:0007669"/>
    <property type="project" value="TreeGrafter"/>
</dbReference>
<protein>
    <submittedName>
        <fullName evidence="4">O-succinylhomoserine (Thiol)-lyase</fullName>
    </submittedName>
</protein>
<dbReference type="KEGG" id="kpd:CW740_04795"/>
<dbReference type="GO" id="GO:0005737">
    <property type="term" value="C:cytoplasm"/>
    <property type="evidence" value="ECO:0007669"/>
    <property type="project" value="TreeGrafter"/>
</dbReference>
<dbReference type="CDD" id="cd00614">
    <property type="entry name" value="CGS_like"/>
    <property type="match status" value="1"/>
</dbReference>
<dbReference type="FunFam" id="3.40.640.10:FF:000038">
    <property type="entry name" value="Cystathionine gamma-synthase"/>
    <property type="match status" value="1"/>
</dbReference>
<keyword evidence="4" id="KW-0456">Lyase</keyword>
<dbReference type="Gene3D" id="3.40.640.10">
    <property type="entry name" value="Type I PLP-dependent aspartate aminotransferase-like (Major domain)"/>
    <property type="match status" value="1"/>
</dbReference>
<dbReference type="InterPro" id="IPR015424">
    <property type="entry name" value="PyrdxlP-dep_Trfase"/>
</dbReference>
<dbReference type="RefSeq" id="WP_106646470.1">
    <property type="nucleotide sequence ID" value="NZ_BMGO01000002.1"/>
</dbReference>
<reference evidence="4 5" key="1">
    <citation type="submission" date="2017-12" db="EMBL/GenBank/DDBJ databases">
        <title>Kangiella profundi FT102 completed genome.</title>
        <authorList>
            <person name="Xu J."/>
            <person name="Wang J."/>
            <person name="Lu Y."/>
        </authorList>
    </citation>
    <scope>NUCLEOTIDE SEQUENCE [LARGE SCALE GENOMIC DNA]</scope>
    <source>
        <strain evidence="4 5">FT102</strain>
    </source>
</reference>
<dbReference type="InterPro" id="IPR015422">
    <property type="entry name" value="PyrdxlP-dep_Trfase_small"/>
</dbReference>
<dbReference type="Pfam" id="PF01053">
    <property type="entry name" value="Cys_Met_Meta_PP"/>
    <property type="match status" value="1"/>
</dbReference>
<dbReference type="GO" id="GO:0003962">
    <property type="term" value="F:cystathionine gamma-synthase activity"/>
    <property type="evidence" value="ECO:0007669"/>
    <property type="project" value="TreeGrafter"/>
</dbReference>
<evidence type="ECO:0000256" key="3">
    <source>
        <dbReference type="RuleBase" id="RU362118"/>
    </source>
</evidence>
<sequence>MTHTNQTISVRSGIETDQQFGAVTPPLYLSSNYTFADLEQPRRYDYSRSGNPTRDTLAETLAELESGAGGIVTSSGMSAVYLVTHLLNKGDLIIAPHDCYGGTYRLLNSLAKKGLFEVQFVDQGCEESFKSALKRKPKLLWIETPSNPLLRVVDINKLCQLAGNDVIKVVDNTFLSPVLQQPLKLGADVVVHSTTKYINGHSDVVGGAVIAKEQELYEQLAWWANCIGITGSPFDSFITSRGLRTLSVRIRQHQENTHKVVEFLQQQSLVKHICYPGLKSHPTHTIAAQQQSGFGAMLSFELDLERANLRTFVNSLKLFSLAESLGGVESLICHPATMTHAAMDEKARQTAGISSSLLRLSVGIEEATDLIKDLASAFKRSQIKVLKGEQHG</sequence>
<accession>A0A2K9AB01</accession>
<dbReference type="PROSITE" id="PS00868">
    <property type="entry name" value="CYS_MET_METAB_PP"/>
    <property type="match status" value="1"/>
</dbReference>
<dbReference type="SUPFAM" id="SSF53383">
    <property type="entry name" value="PLP-dependent transferases"/>
    <property type="match status" value="1"/>
</dbReference>
<dbReference type="GO" id="GO:0019346">
    <property type="term" value="P:transsulfuration"/>
    <property type="evidence" value="ECO:0007669"/>
    <property type="project" value="InterPro"/>
</dbReference>
<keyword evidence="5" id="KW-1185">Reference proteome</keyword>
<evidence type="ECO:0000256" key="2">
    <source>
        <dbReference type="ARBA" id="ARBA00022898"/>
    </source>
</evidence>
<dbReference type="InterPro" id="IPR011821">
    <property type="entry name" value="O_succ_thio_ly"/>
</dbReference>
<keyword evidence="2 3" id="KW-0663">Pyridoxal phosphate</keyword>
<comment type="similarity">
    <text evidence="3">Belongs to the trans-sulfuration enzymes family.</text>
</comment>
<dbReference type="Gene3D" id="3.90.1150.10">
    <property type="entry name" value="Aspartate Aminotransferase, domain 1"/>
    <property type="match status" value="1"/>
</dbReference>
<dbReference type="Proteomes" id="UP000232693">
    <property type="component" value="Chromosome"/>
</dbReference>
<dbReference type="FunFam" id="3.90.1150.10:FF:000008">
    <property type="entry name" value="Cystathionine gamma-synthase"/>
    <property type="match status" value="1"/>
</dbReference>
<dbReference type="PANTHER" id="PTHR11808">
    <property type="entry name" value="TRANS-SULFURATION ENZYME FAMILY MEMBER"/>
    <property type="match status" value="1"/>
</dbReference>
<dbReference type="EMBL" id="CP025120">
    <property type="protein sequence ID" value="AUD78607.1"/>
    <property type="molecule type" value="Genomic_DNA"/>
</dbReference>
<dbReference type="InterPro" id="IPR015421">
    <property type="entry name" value="PyrdxlP-dep_Trfase_major"/>
</dbReference>
<name>A0A2K9AB01_9GAMM</name>
<proteinExistence type="inferred from homology"/>
<dbReference type="PANTHER" id="PTHR11808:SF75">
    <property type="entry name" value="CYSTATHIONINE GAMMA-SYNTHASE"/>
    <property type="match status" value="1"/>
</dbReference>
<comment type="cofactor">
    <cofactor evidence="1 3">
        <name>pyridoxal 5'-phosphate</name>
        <dbReference type="ChEBI" id="CHEBI:597326"/>
    </cofactor>
</comment>
<evidence type="ECO:0000313" key="5">
    <source>
        <dbReference type="Proteomes" id="UP000232693"/>
    </source>
</evidence>
<dbReference type="OrthoDB" id="9805807at2"/>
<gene>
    <name evidence="4" type="primary">metB</name>
    <name evidence="4" type="ORF">CW740_04795</name>
</gene>
<evidence type="ECO:0000313" key="4">
    <source>
        <dbReference type="EMBL" id="AUD78607.1"/>
    </source>
</evidence>
<organism evidence="4 5">
    <name type="scientific">Kangiella profundi</name>
    <dbReference type="NCBI Taxonomy" id="1561924"/>
    <lineage>
        <taxon>Bacteria</taxon>
        <taxon>Pseudomonadati</taxon>
        <taxon>Pseudomonadota</taxon>
        <taxon>Gammaproteobacteria</taxon>
        <taxon>Kangiellales</taxon>
        <taxon>Kangiellaceae</taxon>
        <taxon>Kangiella</taxon>
    </lineage>
</organism>
<dbReference type="PIRSF" id="PIRSF001434">
    <property type="entry name" value="CGS"/>
    <property type="match status" value="1"/>
</dbReference>
<evidence type="ECO:0000256" key="1">
    <source>
        <dbReference type="ARBA" id="ARBA00001933"/>
    </source>
</evidence>
<dbReference type="GO" id="GO:0019343">
    <property type="term" value="P:cysteine biosynthetic process via cystathionine"/>
    <property type="evidence" value="ECO:0007669"/>
    <property type="project" value="TreeGrafter"/>
</dbReference>
<dbReference type="InterPro" id="IPR000277">
    <property type="entry name" value="Cys/Met-Metab_PyrdxlP-dep_enz"/>
</dbReference>
<dbReference type="InterPro" id="IPR054542">
    <property type="entry name" value="Cys_met_metab_PP"/>
</dbReference>
<dbReference type="AlphaFoldDB" id="A0A2K9AB01"/>
<dbReference type="NCBIfam" id="TIGR02080">
    <property type="entry name" value="O_succ_thio_ly"/>
    <property type="match status" value="1"/>
</dbReference>
<dbReference type="GO" id="GO:0030170">
    <property type="term" value="F:pyridoxal phosphate binding"/>
    <property type="evidence" value="ECO:0007669"/>
    <property type="project" value="InterPro"/>
</dbReference>